<dbReference type="GO" id="GO:0003677">
    <property type="term" value="F:DNA binding"/>
    <property type="evidence" value="ECO:0007669"/>
    <property type="project" value="InterPro"/>
</dbReference>
<dbReference type="Pfam" id="PF01076">
    <property type="entry name" value="Mob_Pre"/>
    <property type="match status" value="1"/>
</dbReference>
<evidence type="ECO:0000313" key="2">
    <source>
        <dbReference type="Proteomes" id="UP000001235"/>
    </source>
</evidence>
<evidence type="ECO:0000313" key="1">
    <source>
        <dbReference type="EMBL" id="ADL56575.1"/>
    </source>
</evidence>
<dbReference type="InterPro" id="IPR001668">
    <property type="entry name" value="Mob_Pre"/>
</dbReference>
<dbReference type="eggNOG" id="COG3843">
    <property type="taxonomic scope" value="Bacteria"/>
</dbReference>
<dbReference type="HOGENOM" id="CLU_699714_0_0_4"/>
<reference evidence="1 2" key="1">
    <citation type="submission" date="2010-08" db="EMBL/GenBank/DDBJ databases">
        <title>Complete sequence of Gallionella capsiferriformans ES-2.</title>
        <authorList>
            <consortium name="US DOE Joint Genome Institute"/>
            <person name="Lucas S."/>
            <person name="Copeland A."/>
            <person name="Lapidus A."/>
            <person name="Cheng J.-F."/>
            <person name="Bruce D."/>
            <person name="Goodwin L."/>
            <person name="Pitluck S."/>
            <person name="Chertkov O."/>
            <person name="Davenport K.W."/>
            <person name="Detter J.C."/>
            <person name="Han C."/>
            <person name="Tapia R."/>
            <person name="Land M."/>
            <person name="Hauser L."/>
            <person name="Chang Y.-J."/>
            <person name="Jeffries C."/>
            <person name="Kyrpides N."/>
            <person name="Ivanova N."/>
            <person name="Mikhailova N."/>
            <person name="Shelobolina E.S."/>
            <person name="Picardal F."/>
            <person name="Roden E."/>
            <person name="Emerson D."/>
            <person name="Woyke T."/>
        </authorList>
    </citation>
    <scope>NUCLEOTIDE SEQUENCE [LARGE SCALE GENOMIC DNA]</scope>
    <source>
        <strain evidence="1 2">ES-2</strain>
    </source>
</reference>
<keyword evidence="2" id="KW-1185">Reference proteome</keyword>
<dbReference type="KEGG" id="gca:Galf_2577"/>
<dbReference type="AlphaFoldDB" id="D9SCJ4"/>
<dbReference type="EMBL" id="CP002159">
    <property type="protein sequence ID" value="ADL56575.1"/>
    <property type="molecule type" value="Genomic_DNA"/>
</dbReference>
<dbReference type="GO" id="GO:0006310">
    <property type="term" value="P:DNA recombination"/>
    <property type="evidence" value="ECO:0007669"/>
    <property type="project" value="InterPro"/>
</dbReference>
<name>D9SCJ4_GALCS</name>
<dbReference type="CDD" id="cd17242">
    <property type="entry name" value="MobM_relaxase"/>
    <property type="match status" value="1"/>
</dbReference>
<organism evidence="1 2">
    <name type="scientific">Gallionella capsiferriformans (strain ES-2)</name>
    <name type="common">Gallionella ferruginea capsiferriformans (strain ES-2)</name>
    <dbReference type="NCBI Taxonomy" id="395494"/>
    <lineage>
        <taxon>Bacteria</taxon>
        <taxon>Pseudomonadati</taxon>
        <taxon>Pseudomonadota</taxon>
        <taxon>Betaproteobacteria</taxon>
        <taxon>Nitrosomonadales</taxon>
        <taxon>Gallionellaceae</taxon>
        <taxon>Gallionella</taxon>
    </lineage>
</organism>
<dbReference type="Gene3D" id="3.30.930.30">
    <property type="match status" value="1"/>
</dbReference>
<accession>D9SCJ4</accession>
<dbReference type="Proteomes" id="UP000001235">
    <property type="component" value="Chromosome"/>
</dbReference>
<gene>
    <name evidence="1" type="ordered locus">Galf_2577</name>
</gene>
<sequence length="394" mass="44732">MYQFIHISSYSSQASKKSKSSACVKSTVSEADRKPSYTHHIKEVEAPIILFGCSPTAAGDLAEAWGKQNKIRKDGHVLLAGVISVNVEFESWDDYKLTCIEWLQDKYGDRLQSVVEHTDEDHPHLHFFVIPRDGERFDGLHEGEKARNESRALKQRTADQNIAYKAAMKIFQADFHSAVSAGYGLAKDGPKRRRLSRSAYLAEKEAVNIVSAATLDRTGLVEQGRKERTGIIEQTKREAVQYRLDNNKLADAAIKKRMDEATAKNQQEAAKVKRQAEVLGRQQGQKSFERQPWIKKIRAVIYGIVQLGNKQLERLRQQLITSRFQVDSRLAAAKREIAEMAAEIASQKKDVRHISDLYESACKLNRDLKWEAQHRSSLTFSESANVPDHFKKPR</sequence>
<dbReference type="RefSeq" id="WP_013294495.1">
    <property type="nucleotide sequence ID" value="NC_014394.1"/>
</dbReference>
<proteinExistence type="predicted"/>
<protein>
    <submittedName>
        <fullName evidence="1">Plasmid recombination protein</fullName>
    </submittedName>
</protein>
<dbReference type="OrthoDB" id="7173932at2"/>